<dbReference type="RefSeq" id="WP_153406253.1">
    <property type="nucleotide sequence ID" value="NZ_ML762443.1"/>
</dbReference>
<gene>
    <name evidence="2" type="ORF">F9U64_17860</name>
</gene>
<evidence type="ECO:0000313" key="2">
    <source>
        <dbReference type="EMBL" id="KAB8127377.1"/>
    </source>
</evidence>
<dbReference type="InterPro" id="IPR056935">
    <property type="entry name" value="Rv0428c-like_C"/>
</dbReference>
<dbReference type="PROSITE" id="PS51186">
    <property type="entry name" value="GNAT"/>
    <property type="match status" value="1"/>
</dbReference>
<dbReference type="Gene3D" id="3.40.630.30">
    <property type="match status" value="1"/>
</dbReference>
<reference evidence="2 3" key="1">
    <citation type="submission" date="2019-10" db="EMBL/GenBank/DDBJ databases">
        <title>Gracilibacillus sp. nov. isolated from rice seeds.</title>
        <authorList>
            <person name="He S."/>
        </authorList>
    </citation>
    <scope>NUCLEOTIDE SEQUENCE [LARGE SCALE GENOMIC DNA]</scope>
    <source>
        <strain evidence="2 3">TD8</strain>
    </source>
</reference>
<name>A0A7C8KSY2_9BACI</name>
<dbReference type="EMBL" id="WEID01000092">
    <property type="protein sequence ID" value="KAB8127377.1"/>
    <property type="molecule type" value="Genomic_DNA"/>
</dbReference>
<feature type="domain" description="N-acetyltransferase" evidence="1">
    <location>
        <begin position="118"/>
        <end position="250"/>
    </location>
</feature>
<accession>A0A7C8KSY2</accession>
<sequence length="250" mass="28944">MNNEKVIRKIEELSINALPALQTQLVDGWILRFSNGYAKRANSINPLYSSNDEIKEKIEKMENIYRQEKLKVVYKLTTNVFPKELDGILEQNGYELVGLTSVQLLSLKEVAVTPAANVVYYNYLADKWFTVYCELNNVKETYQPTLKKMLQNIKPDVCYVVLFNDNNEPLACGMGVLEDEYIGLFDIVTNERHRNKGYGKQVIFTILNWGKENGAKHAYLQVVLTNRPALNLYSKLGFNEAYKYWYRIKS</sequence>
<dbReference type="InterPro" id="IPR016181">
    <property type="entry name" value="Acyl_CoA_acyltransferase"/>
</dbReference>
<dbReference type="AlphaFoldDB" id="A0A7C8KSY2"/>
<dbReference type="Pfam" id="PF24553">
    <property type="entry name" value="Rv0428c_C"/>
    <property type="match status" value="1"/>
</dbReference>
<keyword evidence="3" id="KW-1185">Reference proteome</keyword>
<organism evidence="2 3">
    <name type="scientific">Gracilibacillus oryzae</name>
    <dbReference type="NCBI Taxonomy" id="1672701"/>
    <lineage>
        <taxon>Bacteria</taxon>
        <taxon>Bacillati</taxon>
        <taxon>Bacillota</taxon>
        <taxon>Bacilli</taxon>
        <taxon>Bacillales</taxon>
        <taxon>Bacillaceae</taxon>
        <taxon>Gracilibacillus</taxon>
    </lineage>
</organism>
<dbReference type="CDD" id="cd04301">
    <property type="entry name" value="NAT_SF"/>
    <property type="match status" value="1"/>
</dbReference>
<dbReference type="Proteomes" id="UP000480246">
    <property type="component" value="Unassembled WGS sequence"/>
</dbReference>
<dbReference type="InterPro" id="IPR000182">
    <property type="entry name" value="GNAT_dom"/>
</dbReference>
<evidence type="ECO:0000259" key="1">
    <source>
        <dbReference type="PROSITE" id="PS51186"/>
    </source>
</evidence>
<dbReference type="GO" id="GO:0016747">
    <property type="term" value="F:acyltransferase activity, transferring groups other than amino-acyl groups"/>
    <property type="evidence" value="ECO:0007669"/>
    <property type="project" value="InterPro"/>
</dbReference>
<protein>
    <submittedName>
        <fullName evidence="2">GNAT family N-acetyltransferase</fullName>
    </submittedName>
</protein>
<dbReference type="SUPFAM" id="SSF55729">
    <property type="entry name" value="Acyl-CoA N-acyltransferases (Nat)"/>
    <property type="match status" value="1"/>
</dbReference>
<keyword evidence="2" id="KW-0808">Transferase</keyword>
<comment type="caution">
    <text evidence="2">The sequence shown here is derived from an EMBL/GenBank/DDBJ whole genome shotgun (WGS) entry which is preliminary data.</text>
</comment>
<dbReference type="OrthoDB" id="9805924at2"/>
<evidence type="ECO:0000313" key="3">
    <source>
        <dbReference type="Proteomes" id="UP000480246"/>
    </source>
</evidence>
<proteinExistence type="predicted"/>